<keyword evidence="5 8" id="KW-0238">DNA-binding</keyword>
<dbReference type="InterPro" id="IPR013757">
    <property type="entry name" value="Topo_IIA_A_a_sf"/>
</dbReference>
<dbReference type="GO" id="GO:0009330">
    <property type="term" value="C:DNA topoisomerase type II (double strand cut, ATP-hydrolyzing) complex"/>
    <property type="evidence" value="ECO:0007669"/>
    <property type="project" value="TreeGrafter"/>
</dbReference>
<dbReference type="Gene3D" id="2.120.10.90">
    <property type="entry name" value="DNA gyrase/topoisomerase IV, subunit A, C-terminal"/>
    <property type="match status" value="1"/>
</dbReference>
<evidence type="ECO:0000259" key="9">
    <source>
        <dbReference type="PROSITE" id="PS52040"/>
    </source>
</evidence>
<dbReference type="AlphaFoldDB" id="A0A0F6CKR3"/>
<sequence>MDKKKVFQKDLDDIMSLSFGRYAKYIIQERALPDIRDGLKPVQRRVLYGMYNLGLYYNKSYRKSAATVGEVIGKFHPHGDSSIYEALVRMTQSWKNNIPLIDMQGNNGSIDGDNAAAMRYTEARLSHYGNLMLENINKETVNFVNNFDDSEVEPTILPSLLPNLLVNGSTGIAAGYATNIPPFNLKELIDVIIHRIDSPNCKLESILKLMPGPDFPTGGIILDDDGIKNAYLTGKGKIVIRAKIVNENDQLVVTDIPFETNKASIIRSIEEILEANKLPQLEEVRDESDRFGIRVVLQTNTKDEKVLATIKNYLYKYTQLQINYSFNNVVIDKKKPIQMSIFNYLDSYLNHAYTILRNAISFDLKKDQKRLEVINGLIKATSIIDQIILIIKKSKDKQDAINNLINKYQFSAIQAEAIVSLRLYRLTNTDILALKEEKKSLDTNIKQYQLLLKDQNALNDHLKEILRSYKKLFNTKRRSTIGGNIEKLVINEASIIEKKELYLVSSVDGLIKTIAYDQNKQLNPTSLKIKQDDYLSDLIKVSSLNKVAFITNYGNVVVINAHKIKQAKPREIGMDINELTTIKDNEKIVKLVELSDQNDRIVLVSKYGMIKQISVNDLVNIKSTKPTTCMSLKDDDELVCANLISDPNAELIIITKNAYALRFFINEVNLTGLKSMGVRAIKLKTNDEVIGFDQIKNSIDQLVLVKNKQIKKLKASLIENQSRATQGKNLGLGKDKKPLVNGYLLNTKKAALYGFNRDNELVNLELNQIMVGNLSSEYHNWKDEFKGFFLNKLNYE</sequence>
<evidence type="ECO:0000256" key="5">
    <source>
        <dbReference type="ARBA" id="ARBA00023125"/>
    </source>
</evidence>
<gene>
    <name evidence="10" type="primary">parC</name>
    <name evidence="10" type="ORF">GCW_02325</name>
</gene>
<dbReference type="PROSITE" id="PS52040">
    <property type="entry name" value="TOPO_IIA"/>
    <property type="match status" value="1"/>
</dbReference>
<organism evidence="10 11">
    <name type="scientific">Mycoplasmoides gallisepticum S6</name>
    <dbReference type="NCBI Taxonomy" id="1006581"/>
    <lineage>
        <taxon>Bacteria</taxon>
        <taxon>Bacillati</taxon>
        <taxon>Mycoplasmatota</taxon>
        <taxon>Mycoplasmoidales</taxon>
        <taxon>Mycoplasmoidaceae</taxon>
        <taxon>Mycoplasmoides</taxon>
    </lineage>
</organism>
<dbReference type="KEGG" id="mgz:GCW_02325"/>
<dbReference type="InterPro" id="IPR050220">
    <property type="entry name" value="Type_II_DNA_Topoisomerases"/>
</dbReference>
<dbReference type="GO" id="GO:0034335">
    <property type="term" value="F:DNA negative supercoiling activity"/>
    <property type="evidence" value="ECO:0007669"/>
    <property type="project" value="UniProtKB-ARBA"/>
</dbReference>
<keyword evidence="4 8" id="KW-0799">Topoisomerase</keyword>
<dbReference type="InterPro" id="IPR005741">
    <property type="entry name" value="TopoIV_A_Gpos"/>
</dbReference>
<dbReference type="InterPro" id="IPR013760">
    <property type="entry name" value="Topo_IIA-like_dom_sf"/>
</dbReference>
<evidence type="ECO:0000256" key="7">
    <source>
        <dbReference type="ARBA" id="ARBA00023235"/>
    </source>
</evidence>
<dbReference type="NCBIfam" id="TIGR01061">
    <property type="entry name" value="parC_Gpos"/>
    <property type="match status" value="1"/>
</dbReference>
<dbReference type="NCBIfam" id="NF004044">
    <property type="entry name" value="PRK05561.1"/>
    <property type="match status" value="1"/>
</dbReference>
<dbReference type="Proteomes" id="UP000018735">
    <property type="component" value="Chromosome"/>
</dbReference>
<dbReference type="EMBL" id="CP006916">
    <property type="protein sequence ID" value="AHB99685.1"/>
    <property type="molecule type" value="Genomic_DNA"/>
</dbReference>
<evidence type="ECO:0000256" key="8">
    <source>
        <dbReference type="PROSITE-ProRule" id="PRU01384"/>
    </source>
</evidence>
<dbReference type="EC" id="5.6.2.2" evidence="2"/>
<dbReference type="PANTHER" id="PTHR43493">
    <property type="entry name" value="DNA GYRASE/TOPOISOMERASE SUBUNIT A"/>
    <property type="match status" value="1"/>
</dbReference>
<dbReference type="Gene3D" id="3.30.1360.40">
    <property type="match status" value="1"/>
</dbReference>
<dbReference type="PANTHER" id="PTHR43493:SF9">
    <property type="entry name" value="DNA TOPOISOMERASE 4 SUBUNIT A"/>
    <property type="match status" value="1"/>
</dbReference>
<dbReference type="Pfam" id="PF03989">
    <property type="entry name" value="DNA_gyraseA_C"/>
    <property type="match status" value="4"/>
</dbReference>
<proteinExistence type="predicted"/>
<keyword evidence="6" id="KW-0472">Membrane</keyword>
<reference evidence="10 11" key="1">
    <citation type="journal article" date="2011" name="PLoS ONE">
        <title>Core proteome of the minimal cell: comparative proteomics of three mollicute species.</title>
        <authorList>
            <person name="Fisunov G.Y."/>
            <person name="Alexeev D.G."/>
            <person name="Bazaleev N.A."/>
            <person name="Ladygina V.G."/>
            <person name="Galyamina M.A."/>
            <person name="Kondratov I.G."/>
            <person name="Zhukova N.A."/>
            <person name="Serebryakova M.V."/>
            <person name="Demina I.A."/>
            <person name="Govorun V.M."/>
        </authorList>
    </citation>
    <scope>NUCLEOTIDE SEQUENCE [LARGE SCALE GENOMIC DNA]</scope>
    <source>
        <strain evidence="10 11">S6</strain>
    </source>
</reference>
<feature type="domain" description="Topo IIA-type catalytic" evidence="9">
    <location>
        <begin position="32"/>
        <end position="493"/>
    </location>
</feature>
<evidence type="ECO:0000313" key="10">
    <source>
        <dbReference type="EMBL" id="AHB99685.1"/>
    </source>
</evidence>
<dbReference type="GO" id="GO:0005737">
    <property type="term" value="C:cytoplasm"/>
    <property type="evidence" value="ECO:0007669"/>
    <property type="project" value="TreeGrafter"/>
</dbReference>
<evidence type="ECO:0000313" key="11">
    <source>
        <dbReference type="Proteomes" id="UP000018735"/>
    </source>
</evidence>
<dbReference type="eggNOG" id="COG0188">
    <property type="taxonomic scope" value="Bacteria"/>
</dbReference>
<evidence type="ECO:0000256" key="3">
    <source>
        <dbReference type="ARBA" id="ARBA00022475"/>
    </source>
</evidence>
<dbReference type="InterPro" id="IPR006691">
    <property type="entry name" value="GyrA/parC_rep"/>
</dbReference>
<evidence type="ECO:0000256" key="1">
    <source>
        <dbReference type="ARBA" id="ARBA00000185"/>
    </source>
</evidence>
<protein>
    <recommendedName>
        <fullName evidence="2">DNA topoisomerase (ATP-hydrolyzing)</fullName>
        <ecNumber evidence="2">5.6.2.2</ecNumber>
    </recommendedName>
</protein>
<name>A0A0F6CKR3_MYCGL</name>
<keyword evidence="7 8" id="KW-0413">Isomerase</keyword>
<dbReference type="GO" id="GO:0005694">
    <property type="term" value="C:chromosome"/>
    <property type="evidence" value="ECO:0007669"/>
    <property type="project" value="InterPro"/>
</dbReference>
<dbReference type="Pfam" id="PF00521">
    <property type="entry name" value="DNA_topoisoIV"/>
    <property type="match status" value="1"/>
</dbReference>
<dbReference type="InterPro" id="IPR035516">
    <property type="entry name" value="Gyrase/topoIV_suA_C"/>
</dbReference>
<dbReference type="Gene3D" id="3.90.199.10">
    <property type="entry name" value="Topoisomerase II, domain 5"/>
    <property type="match status" value="1"/>
</dbReference>
<dbReference type="InterPro" id="IPR013758">
    <property type="entry name" value="Topo_IIA_A/C_ab"/>
</dbReference>
<evidence type="ECO:0000256" key="4">
    <source>
        <dbReference type="ARBA" id="ARBA00023029"/>
    </source>
</evidence>
<accession>A0A0F6CKR3</accession>
<dbReference type="GO" id="GO:0003677">
    <property type="term" value="F:DNA binding"/>
    <property type="evidence" value="ECO:0007669"/>
    <property type="project" value="UniProtKB-UniRule"/>
</dbReference>
<evidence type="ECO:0000256" key="6">
    <source>
        <dbReference type="ARBA" id="ARBA00023136"/>
    </source>
</evidence>
<dbReference type="HOGENOM" id="CLU_002977_4_1_14"/>
<evidence type="ECO:0000256" key="2">
    <source>
        <dbReference type="ARBA" id="ARBA00012895"/>
    </source>
</evidence>
<dbReference type="Gene3D" id="1.10.268.10">
    <property type="entry name" value="Topoisomerase, domain 3"/>
    <property type="match status" value="1"/>
</dbReference>
<dbReference type="RefSeq" id="WP_011884495.1">
    <property type="nucleotide sequence ID" value="NC_023030.2"/>
</dbReference>
<dbReference type="SUPFAM" id="SSF56719">
    <property type="entry name" value="Type II DNA topoisomerase"/>
    <property type="match status" value="1"/>
</dbReference>
<comment type="catalytic activity">
    <reaction evidence="1 8">
        <text>ATP-dependent breakage, passage and rejoining of double-stranded DNA.</text>
        <dbReference type="EC" id="5.6.2.2"/>
    </reaction>
</comment>
<keyword evidence="3" id="KW-1003">Cell membrane</keyword>
<dbReference type="SMART" id="SM00434">
    <property type="entry name" value="TOP4c"/>
    <property type="match status" value="1"/>
</dbReference>
<dbReference type="SUPFAM" id="SSF101904">
    <property type="entry name" value="GyrA/ParC C-terminal domain-like"/>
    <property type="match status" value="1"/>
</dbReference>
<dbReference type="CDD" id="cd00187">
    <property type="entry name" value="TOP4c"/>
    <property type="match status" value="1"/>
</dbReference>
<dbReference type="GO" id="GO:0005524">
    <property type="term" value="F:ATP binding"/>
    <property type="evidence" value="ECO:0007669"/>
    <property type="project" value="InterPro"/>
</dbReference>
<dbReference type="GO" id="GO:0006265">
    <property type="term" value="P:DNA topological change"/>
    <property type="evidence" value="ECO:0007669"/>
    <property type="project" value="UniProtKB-UniRule"/>
</dbReference>
<feature type="active site" description="O-(5'-phospho-DNA)-tyrosine intermediate" evidence="8">
    <location>
        <position position="120"/>
    </location>
</feature>
<dbReference type="InterPro" id="IPR002205">
    <property type="entry name" value="Topo_IIA_dom_A"/>
</dbReference>